<evidence type="ECO:0000313" key="1">
    <source>
        <dbReference type="EMBL" id="WEK04578.1"/>
    </source>
</evidence>
<proteinExistence type="predicted"/>
<dbReference type="Proteomes" id="UP001217476">
    <property type="component" value="Chromosome"/>
</dbReference>
<dbReference type="AlphaFoldDB" id="A0AAJ5VWA4"/>
<evidence type="ECO:0000313" key="2">
    <source>
        <dbReference type="Proteomes" id="UP001217476"/>
    </source>
</evidence>
<name>A0AAJ5VWA4_9HYPH</name>
<organism evidence="1 2">
    <name type="scientific">Candidatus Devosia phytovorans</name>
    <dbReference type="NCBI Taxonomy" id="3121372"/>
    <lineage>
        <taxon>Bacteria</taxon>
        <taxon>Pseudomonadati</taxon>
        <taxon>Pseudomonadota</taxon>
        <taxon>Alphaproteobacteria</taxon>
        <taxon>Hyphomicrobiales</taxon>
        <taxon>Devosiaceae</taxon>
        <taxon>Devosia</taxon>
    </lineage>
</organism>
<sequence length="63" mass="7288">MDFKVVWWRYNFEDKRLDFSATGKRGRSPFSIVTWVSCLKPPTSDDEVNLIARLKVIGILGDI</sequence>
<reference evidence="1" key="1">
    <citation type="submission" date="2023-03" db="EMBL/GenBank/DDBJ databases">
        <title>Andean soil-derived lignocellulolytic bacterial consortium as a source of novel taxa and putative plastic-active enzymes.</title>
        <authorList>
            <person name="Diaz-Garcia L."/>
            <person name="Chuvochina M."/>
            <person name="Feuerriegel G."/>
            <person name="Bunk B."/>
            <person name="Sproer C."/>
            <person name="Streit W.R."/>
            <person name="Rodriguez L.M."/>
            <person name="Overmann J."/>
            <person name="Jimenez D.J."/>
        </authorList>
    </citation>
    <scope>NUCLEOTIDE SEQUENCE</scope>
    <source>
        <strain evidence="1">MAG 4196</strain>
    </source>
</reference>
<accession>A0AAJ5VWA4</accession>
<dbReference type="EMBL" id="CP119312">
    <property type="protein sequence ID" value="WEK04578.1"/>
    <property type="molecule type" value="Genomic_DNA"/>
</dbReference>
<gene>
    <name evidence="1" type="ORF">P0Y65_20780</name>
</gene>
<protein>
    <submittedName>
        <fullName evidence="1">Uncharacterized protein</fullName>
    </submittedName>
</protein>